<evidence type="ECO:0000259" key="7">
    <source>
        <dbReference type="Pfam" id="PF05699"/>
    </source>
</evidence>
<dbReference type="Proteomes" id="UP001460270">
    <property type="component" value="Unassembled WGS sequence"/>
</dbReference>
<feature type="region of interest" description="Disordered" evidence="6">
    <location>
        <begin position="1"/>
        <end position="20"/>
    </location>
</feature>
<evidence type="ECO:0000256" key="3">
    <source>
        <dbReference type="ARBA" id="ARBA00022771"/>
    </source>
</evidence>
<dbReference type="InterPro" id="IPR008906">
    <property type="entry name" value="HATC_C_dom"/>
</dbReference>
<comment type="subcellular location">
    <subcellularLocation>
        <location evidence="1">Nucleus</location>
    </subcellularLocation>
</comment>
<evidence type="ECO:0000256" key="6">
    <source>
        <dbReference type="SAM" id="MobiDB-lite"/>
    </source>
</evidence>
<organism evidence="8 9">
    <name type="scientific">Mugilogobius chulae</name>
    <name type="common">yellowstripe goby</name>
    <dbReference type="NCBI Taxonomy" id="88201"/>
    <lineage>
        <taxon>Eukaryota</taxon>
        <taxon>Metazoa</taxon>
        <taxon>Chordata</taxon>
        <taxon>Craniata</taxon>
        <taxon>Vertebrata</taxon>
        <taxon>Euteleostomi</taxon>
        <taxon>Actinopterygii</taxon>
        <taxon>Neopterygii</taxon>
        <taxon>Teleostei</taxon>
        <taxon>Neoteleostei</taxon>
        <taxon>Acanthomorphata</taxon>
        <taxon>Gobiaria</taxon>
        <taxon>Gobiiformes</taxon>
        <taxon>Gobioidei</taxon>
        <taxon>Gobiidae</taxon>
        <taxon>Gobionellinae</taxon>
        <taxon>Mugilogobius</taxon>
    </lineage>
</organism>
<feature type="compositionally biased region" description="Low complexity" evidence="6">
    <location>
        <begin position="1"/>
        <end position="12"/>
    </location>
</feature>
<evidence type="ECO:0000313" key="8">
    <source>
        <dbReference type="EMBL" id="KAK7896627.1"/>
    </source>
</evidence>
<comment type="caution">
    <text evidence="8">The sequence shown here is derived from an EMBL/GenBank/DDBJ whole genome shotgun (WGS) entry which is preliminary data.</text>
</comment>
<proteinExistence type="predicted"/>
<evidence type="ECO:0000313" key="9">
    <source>
        <dbReference type="Proteomes" id="UP001460270"/>
    </source>
</evidence>
<protein>
    <recommendedName>
        <fullName evidence="7">HAT C-terminal dimerisation domain-containing protein</fullName>
    </recommendedName>
</protein>
<keyword evidence="4" id="KW-0862">Zinc</keyword>
<dbReference type="SUPFAM" id="SSF53098">
    <property type="entry name" value="Ribonuclease H-like"/>
    <property type="match status" value="1"/>
</dbReference>
<dbReference type="InterPro" id="IPR012337">
    <property type="entry name" value="RNaseH-like_sf"/>
</dbReference>
<evidence type="ECO:0000256" key="1">
    <source>
        <dbReference type="ARBA" id="ARBA00004123"/>
    </source>
</evidence>
<dbReference type="InterPro" id="IPR052035">
    <property type="entry name" value="ZnF_BED_domain_contain"/>
</dbReference>
<accession>A0AAW0NMN1</accession>
<keyword evidence="2" id="KW-0479">Metal-binding</keyword>
<name>A0AAW0NMN1_9GOBI</name>
<dbReference type="GO" id="GO:0046983">
    <property type="term" value="F:protein dimerization activity"/>
    <property type="evidence" value="ECO:0007669"/>
    <property type="project" value="InterPro"/>
</dbReference>
<sequence>MSAATANNANTSSEEDVSNLAGHSKALRQTNLGENTPCTNVLAKWIAMDCSLKLNSFALTVMKTDTRHFAAECAEQFRKVANDWGIENKIFTNSTDSAANMLAAMRALPYEHIACNAHILQRTITVCLVRSGFVGVLAKCRKIVGHFKQSQASTKELNQQQVAPGKKSEQLMQDVPTRRNSTLAMVSRLLHNREAVKATLDQQNNHKLCCLHFAIWTVSMDITDDDPAYVVKFKNAFQKDLLYDELMPTRPEKRQQVWTSLENMLQAAETRRAATHQSFTEDDEPVDEPKKRRSDLLLGFDDSDSEEDGKKSGELQRYKAEPCISIDDCPLQWWYSHSVAYEKLSSLGLKYLASPATSVPCERLFNLAGYIVQKKRVVLLPENVTKLICLSDWLKKKKLGLRST</sequence>
<keyword evidence="5" id="KW-0539">Nucleus</keyword>
<feature type="region of interest" description="Disordered" evidence="6">
    <location>
        <begin position="272"/>
        <end position="291"/>
    </location>
</feature>
<reference evidence="9" key="1">
    <citation type="submission" date="2024-04" db="EMBL/GenBank/DDBJ databases">
        <title>Salinicola lusitanus LLJ914,a marine bacterium isolated from the Okinawa Trough.</title>
        <authorList>
            <person name="Li J."/>
        </authorList>
    </citation>
    <scope>NUCLEOTIDE SEQUENCE [LARGE SCALE GENOMIC DNA]</scope>
</reference>
<evidence type="ECO:0000256" key="5">
    <source>
        <dbReference type="ARBA" id="ARBA00023242"/>
    </source>
</evidence>
<dbReference type="PANTHER" id="PTHR46481">
    <property type="entry name" value="ZINC FINGER BED DOMAIN-CONTAINING PROTEIN 4"/>
    <property type="match status" value="1"/>
</dbReference>
<dbReference type="GO" id="GO:0005634">
    <property type="term" value="C:nucleus"/>
    <property type="evidence" value="ECO:0007669"/>
    <property type="project" value="UniProtKB-SubCell"/>
</dbReference>
<dbReference type="GO" id="GO:0008270">
    <property type="term" value="F:zinc ion binding"/>
    <property type="evidence" value="ECO:0007669"/>
    <property type="project" value="UniProtKB-KW"/>
</dbReference>
<evidence type="ECO:0000256" key="4">
    <source>
        <dbReference type="ARBA" id="ARBA00022833"/>
    </source>
</evidence>
<dbReference type="EMBL" id="JBBPFD010000015">
    <property type="protein sequence ID" value="KAK7896627.1"/>
    <property type="molecule type" value="Genomic_DNA"/>
</dbReference>
<dbReference type="Pfam" id="PF05699">
    <property type="entry name" value="Dimer_Tnp_hAT"/>
    <property type="match status" value="1"/>
</dbReference>
<gene>
    <name evidence="8" type="ORF">WMY93_021952</name>
</gene>
<evidence type="ECO:0000256" key="2">
    <source>
        <dbReference type="ARBA" id="ARBA00022723"/>
    </source>
</evidence>
<dbReference type="AlphaFoldDB" id="A0AAW0NMN1"/>
<feature type="domain" description="HAT C-terminal dimerisation" evidence="7">
    <location>
        <begin position="314"/>
        <end position="394"/>
    </location>
</feature>
<keyword evidence="3" id="KW-0863">Zinc-finger</keyword>
<keyword evidence="9" id="KW-1185">Reference proteome</keyword>
<dbReference type="PANTHER" id="PTHR46481:SF10">
    <property type="entry name" value="ZINC FINGER BED DOMAIN-CONTAINING PROTEIN 39"/>
    <property type="match status" value="1"/>
</dbReference>